<evidence type="ECO:0000256" key="1">
    <source>
        <dbReference type="ARBA" id="ARBA00022737"/>
    </source>
</evidence>
<evidence type="ECO:0000256" key="4">
    <source>
        <dbReference type="SAM" id="MobiDB-lite"/>
    </source>
</evidence>
<dbReference type="OrthoDB" id="10263032at2759"/>
<feature type="repeat" description="TPR" evidence="3">
    <location>
        <begin position="112"/>
        <end position="145"/>
    </location>
</feature>
<dbReference type="InterPro" id="IPR021183">
    <property type="entry name" value="NatA_aux_su"/>
</dbReference>
<dbReference type="SUPFAM" id="SSF48452">
    <property type="entry name" value="TPR-like"/>
    <property type="match status" value="2"/>
</dbReference>
<evidence type="ECO:0000256" key="2">
    <source>
        <dbReference type="ARBA" id="ARBA00022803"/>
    </source>
</evidence>
<dbReference type="Proteomes" id="UP000886653">
    <property type="component" value="Unassembled WGS sequence"/>
</dbReference>
<dbReference type="AlphaFoldDB" id="A0A9P6NE39"/>
<dbReference type="EMBL" id="MU167344">
    <property type="protein sequence ID" value="KAG0142562.1"/>
    <property type="molecule type" value="Genomic_DNA"/>
</dbReference>
<evidence type="ECO:0000313" key="6">
    <source>
        <dbReference type="Proteomes" id="UP000886653"/>
    </source>
</evidence>
<dbReference type="Pfam" id="PF12569">
    <property type="entry name" value="NatA_aux_su"/>
    <property type="match status" value="1"/>
</dbReference>
<evidence type="ECO:0000256" key="3">
    <source>
        <dbReference type="PROSITE-ProRule" id="PRU00339"/>
    </source>
</evidence>
<dbReference type="Gene3D" id="1.25.40.1040">
    <property type="match status" value="1"/>
</dbReference>
<dbReference type="Gene3D" id="1.25.40.1010">
    <property type="match status" value="1"/>
</dbReference>
<keyword evidence="6" id="KW-1185">Reference proteome</keyword>
<accession>A0A9P6NE39</accession>
<dbReference type="InterPro" id="IPR011990">
    <property type="entry name" value="TPR-like_helical_dom_sf"/>
</dbReference>
<protein>
    <submittedName>
        <fullName evidence="5">Uncharacterized protein</fullName>
    </submittedName>
</protein>
<feature type="region of interest" description="Disordered" evidence="4">
    <location>
        <begin position="684"/>
        <end position="710"/>
    </location>
</feature>
<feature type="repeat" description="TPR" evidence="3">
    <location>
        <begin position="430"/>
        <end position="463"/>
    </location>
</feature>
<reference evidence="5" key="1">
    <citation type="submission" date="2013-11" db="EMBL/GenBank/DDBJ databases">
        <title>Genome sequence of the fusiform rust pathogen reveals effectors for host alternation and coevolution with pine.</title>
        <authorList>
            <consortium name="DOE Joint Genome Institute"/>
            <person name="Smith K."/>
            <person name="Pendleton A."/>
            <person name="Kubisiak T."/>
            <person name="Anderson C."/>
            <person name="Salamov A."/>
            <person name="Aerts A."/>
            <person name="Riley R."/>
            <person name="Clum A."/>
            <person name="Lindquist E."/>
            <person name="Ence D."/>
            <person name="Campbell M."/>
            <person name="Kronenberg Z."/>
            <person name="Feau N."/>
            <person name="Dhillon B."/>
            <person name="Hamelin R."/>
            <person name="Burleigh J."/>
            <person name="Smith J."/>
            <person name="Yandell M."/>
            <person name="Nelson C."/>
            <person name="Grigoriev I."/>
            <person name="Davis J."/>
        </authorList>
    </citation>
    <scope>NUCLEOTIDE SEQUENCE</scope>
    <source>
        <strain evidence="5">G11</strain>
    </source>
</reference>
<dbReference type="SMART" id="SM00028">
    <property type="entry name" value="TPR"/>
    <property type="match status" value="3"/>
</dbReference>
<dbReference type="PIRSF" id="PIRSF000422">
    <property type="entry name" value="N-terminal-AcTrfase-A_aux_su"/>
    <property type="match status" value="1"/>
</dbReference>
<name>A0A9P6NE39_9BASI</name>
<dbReference type="GO" id="GO:0031415">
    <property type="term" value="C:NatA complex"/>
    <property type="evidence" value="ECO:0007669"/>
    <property type="project" value="TreeGrafter"/>
</dbReference>
<dbReference type="PANTHER" id="PTHR22767">
    <property type="entry name" value="N-TERMINAL ACETYLTRANSFERASE-RELATED"/>
    <property type="match status" value="1"/>
</dbReference>
<organism evidence="5 6">
    <name type="scientific">Cronartium quercuum f. sp. fusiforme G11</name>
    <dbReference type="NCBI Taxonomy" id="708437"/>
    <lineage>
        <taxon>Eukaryota</taxon>
        <taxon>Fungi</taxon>
        <taxon>Dikarya</taxon>
        <taxon>Basidiomycota</taxon>
        <taxon>Pucciniomycotina</taxon>
        <taxon>Pucciniomycetes</taxon>
        <taxon>Pucciniales</taxon>
        <taxon>Coleosporiaceae</taxon>
        <taxon>Cronartium</taxon>
    </lineage>
</organism>
<keyword evidence="1" id="KW-0677">Repeat</keyword>
<keyword evidence="2 3" id="KW-0802">TPR repeat</keyword>
<dbReference type="PROSITE" id="PS50005">
    <property type="entry name" value="TPR"/>
    <property type="match status" value="2"/>
</dbReference>
<proteinExistence type="predicted"/>
<dbReference type="InterPro" id="IPR019734">
    <property type="entry name" value="TPR_rpt"/>
</dbReference>
<dbReference type="PANTHER" id="PTHR22767:SF2">
    <property type="entry name" value="N(ALPHA)-ACETYLTRANSFERASE 15_16, ISOFORM A"/>
    <property type="match status" value="1"/>
</dbReference>
<gene>
    <name evidence="5" type="ORF">CROQUDRAFT_662352</name>
</gene>
<sequence length="899" mass="101934">MAAKAAKAKAAAKRAAAKKASPVVHKMAVVPHDPTRPPPLSPQDQTIFKKILHQYEEKQYSAALLNCNELLSRYPDHGETTAMAGLLHHSLQDKQKGYALVRAGIKADLKSHIVWHVYGIITRADQNYAEAVKSYGQALRLEPENSSILRDLAVLQIQMRMYGAYVESRWRMLRFNKRSRTAWISLAVAYALNEQADAAIEVLDAMEGFEVTYEPERCFERSELVLFRAAITSPPAQALEYLEGHSTLVLDRPAYLLARARLLTELGRAEAAEWAWLDLLDGNSESRAYLEGYTATRTGQRSVLDVLTDLLQRYPDSKLIQRTILDHANGEHFERELETYLSTRLSKGIPSVFNDLKPLLSDPIKANVIRTVAERLRSDFESVTETDSSPSAYLWVLHFLAQLYSSRHFGLTTEALEVAQLAIQHTPTLPDLYLSLAHVYKRAGAYTKAAETLRVARELDGQDRYLNSKCAKYILRSIRSETERESQAKLLTECRRLAGLYTRKDAPDPVSDLVDMQAIWYVIEEAEVGVRVGDWGVALKRFHQIVDIFRQWEEDQYDFHVYCMRKSTLRTYNALLGFEDTLYSHPQYFRAVSQAIKIYLTLHDRRCSNENDEGPKIPTEFGILAPPEPNESTESQLGNGTTAINGTVEAGMSKKALKKAKMVETKAKAQAALEAKRAMSKMKGQDGAATTTAPAPEVVQKPKDDDPIGEKLVKTDRPLELASELLKPMEVRLGQGRQKEVEMEVWILRFEIELRRDKPLLALRALLKARASVEAIKPKIFLAMSDLQKKMETREGGVEKEVVSTGLESLLEEVRVKQHEEKKDGEWRLAFEEDLEELLKVDSGVSWELSFKAWEKLGRVEEFRKLAAERWILAEEFQRVEQDTTVEKVKEGGLEERDC</sequence>
<feature type="compositionally biased region" description="Basic and acidic residues" evidence="4">
    <location>
        <begin position="700"/>
        <end position="710"/>
    </location>
</feature>
<evidence type="ECO:0000313" key="5">
    <source>
        <dbReference type="EMBL" id="KAG0142562.1"/>
    </source>
</evidence>
<comment type="caution">
    <text evidence="5">The sequence shown here is derived from an EMBL/GenBank/DDBJ whole genome shotgun (WGS) entry which is preliminary data.</text>
</comment>